<dbReference type="KEGG" id="abu:Abu_0679"/>
<dbReference type="PANTHER" id="PTHR12526">
    <property type="entry name" value="GLYCOSYLTRANSFERASE"/>
    <property type="match status" value="1"/>
</dbReference>
<dbReference type="InterPro" id="IPR001296">
    <property type="entry name" value="Glyco_trans_1"/>
</dbReference>
<evidence type="ECO:0000259" key="2">
    <source>
        <dbReference type="Pfam" id="PF13477"/>
    </source>
</evidence>
<keyword evidence="3" id="KW-0808">Transferase</keyword>
<dbReference type="CDD" id="cd03808">
    <property type="entry name" value="GT4_CapM-like"/>
    <property type="match status" value="1"/>
</dbReference>
<dbReference type="STRING" id="367737.Abu_0679"/>
<keyword evidence="4" id="KW-1185">Reference proteome</keyword>
<dbReference type="Pfam" id="PF13477">
    <property type="entry name" value="Glyco_trans_4_2"/>
    <property type="match status" value="1"/>
</dbReference>
<proteinExistence type="predicted"/>
<reference evidence="3 4" key="1">
    <citation type="journal article" date="2007" name="PLoS ONE">
        <title>The complete genome sequence and analysis of the Epsilonproteobacterium Arcobacter butzleri.</title>
        <authorList>
            <person name="Miller W.G."/>
            <person name="Parker C.T."/>
            <person name="Rubenfield M."/>
            <person name="Mendz G.L."/>
            <person name="Woesten M.M.S.M."/>
            <person name="Ussery D.W."/>
            <person name="Stolz J.F."/>
            <person name="Binnewies T.T."/>
            <person name="Hallin P.F."/>
            <person name="Wang G."/>
            <person name="Malek J.A."/>
            <person name="Rogosin A."/>
            <person name="Stanker L.H."/>
            <person name="Mandrell R.E."/>
        </authorList>
    </citation>
    <scope>NUCLEOTIDE SEQUENCE [LARGE SCALE GENOMIC DNA]</scope>
    <source>
        <strain evidence="3 4">RM4018</strain>
    </source>
</reference>
<dbReference type="SUPFAM" id="SSF53756">
    <property type="entry name" value="UDP-Glycosyltransferase/glycogen phosphorylase"/>
    <property type="match status" value="1"/>
</dbReference>
<feature type="domain" description="Glycosyltransferase subfamily 4-like N-terminal" evidence="2">
    <location>
        <begin position="8"/>
        <end position="147"/>
    </location>
</feature>
<evidence type="ECO:0000313" key="3">
    <source>
        <dbReference type="EMBL" id="ABV66944.1"/>
    </source>
</evidence>
<dbReference type="InterPro" id="IPR028098">
    <property type="entry name" value="Glyco_trans_4-like_N"/>
</dbReference>
<dbReference type="EC" id="2.-.-.-" evidence="3"/>
<dbReference type="AlphaFoldDB" id="A8ESM0"/>
<dbReference type="PANTHER" id="PTHR12526:SF638">
    <property type="entry name" value="SPORE COAT PROTEIN SA"/>
    <property type="match status" value="1"/>
</dbReference>
<organism evidence="3 4">
    <name type="scientific">Aliarcobacter butzleri (strain RM4018)</name>
    <name type="common">Arcobacter butzleri</name>
    <dbReference type="NCBI Taxonomy" id="367737"/>
    <lineage>
        <taxon>Bacteria</taxon>
        <taxon>Pseudomonadati</taxon>
        <taxon>Campylobacterota</taxon>
        <taxon>Epsilonproteobacteria</taxon>
        <taxon>Campylobacterales</taxon>
        <taxon>Arcobacteraceae</taxon>
        <taxon>Aliarcobacter</taxon>
    </lineage>
</organism>
<name>A8ESM0_ALIB4</name>
<dbReference type="Gene3D" id="3.40.50.2000">
    <property type="entry name" value="Glycogen Phosphorylase B"/>
    <property type="match status" value="2"/>
</dbReference>
<accession>A8ESM0</accession>
<dbReference type="Pfam" id="PF00534">
    <property type="entry name" value="Glycos_transf_1"/>
    <property type="match status" value="1"/>
</dbReference>
<dbReference type="EMBL" id="CP000361">
    <property type="protein sequence ID" value="ABV66944.1"/>
    <property type="molecule type" value="Genomic_DNA"/>
</dbReference>
<feature type="domain" description="Glycosyl transferase family 1" evidence="1">
    <location>
        <begin position="184"/>
        <end position="346"/>
    </location>
</feature>
<gene>
    <name evidence="3" type="ordered locus">Abu_0679</name>
</gene>
<dbReference type="eggNOG" id="COG0438">
    <property type="taxonomic scope" value="Bacteria"/>
</dbReference>
<evidence type="ECO:0000313" key="4">
    <source>
        <dbReference type="Proteomes" id="UP000001136"/>
    </source>
</evidence>
<dbReference type="GeneID" id="24303886"/>
<dbReference type="HOGENOM" id="CLU_009583_8_1_7"/>
<evidence type="ECO:0000259" key="1">
    <source>
        <dbReference type="Pfam" id="PF00534"/>
    </source>
</evidence>
<dbReference type="Proteomes" id="UP000001136">
    <property type="component" value="Chromosome"/>
</dbReference>
<protein>
    <submittedName>
        <fullName evidence="3">Glycosyltransferase</fullName>
        <ecNumber evidence="3">2.-.-.-</ecNumber>
    </submittedName>
</protein>
<dbReference type="GO" id="GO:0016757">
    <property type="term" value="F:glycosyltransferase activity"/>
    <property type="evidence" value="ECO:0007669"/>
    <property type="project" value="InterPro"/>
</dbReference>
<dbReference type="RefSeq" id="WP_012012447.1">
    <property type="nucleotide sequence ID" value="NC_009850.1"/>
</dbReference>
<dbReference type="CAZy" id="GT4">
    <property type="family name" value="Glycosyltransferase Family 4"/>
</dbReference>
<sequence length="368" mass="42250">MLKKVVVCVNTSWNIYNFRLNLARAIKKSGYEVILVAPYDKYSELLKQEFEYHDIYISNKGTNPKEDLKTLIEFYKLYKKIKPDIVLNYTIKPNIYGNIACKLLGINTINNISGLGTVFINENLVTKIAKFLYKFSLKTSSKVFFQNNEDKELFIKNKLISKNKCDVLPGSGVDTDKFSPIIYNKKDNIFRFLVIARVLWDKGIAEYVKAAEELKNKYQNIEFQILGSLDAVNKTAVPKEIVDNWVDKKIINYLGTTDNVQDIIKQADCVVLPSYREGTPRTLLESASMAKPIITTNAVGCKDVVDDNINGFLCDVKSIESLKNAMEKMFLLDKNQRDKMGISGRKKILKEYDEKIVINKYLFEINQF</sequence>